<accession>A0A7S3BED3</accession>
<dbReference type="GO" id="GO:0016717">
    <property type="term" value="F:oxidoreductase activity, acting on paired donors, with oxidation of a pair of donors resulting in the reduction of molecular oxygen to two molecules of water"/>
    <property type="evidence" value="ECO:0007669"/>
    <property type="project" value="TreeGrafter"/>
</dbReference>
<keyword evidence="5" id="KW-0560">Oxidoreductase</keyword>
<gene>
    <name evidence="11" type="ORF">PSIN1315_LOCUS4241</name>
</gene>
<feature type="transmembrane region" description="Helical" evidence="9">
    <location>
        <begin position="158"/>
        <end position="175"/>
    </location>
</feature>
<evidence type="ECO:0000259" key="10">
    <source>
        <dbReference type="PROSITE" id="PS50255"/>
    </source>
</evidence>
<dbReference type="InterPro" id="IPR005804">
    <property type="entry name" value="FA_desaturase_dom"/>
</dbReference>
<dbReference type="SUPFAM" id="SSF55856">
    <property type="entry name" value="Cytochrome b5-like heme/steroid binding domain"/>
    <property type="match status" value="1"/>
</dbReference>
<dbReference type="GO" id="GO:0006629">
    <property type="term" value="P:lipid metabolic process"/>
    <property type="evidence" value="ECO:0007669"/>
    <property type="project" value="UniProtKB-KW"/>
</dbReference>
<evidence type="ECO:0000256" key="9">
    <source>
        <dbReference type="SAM" id="Phobius"/>
    </source>
</evidence>
<feature type="transmembrane region" description="Helical" evidence="9">
    <location>
        <begin position="132"/>
        <end position="152"/>
    </location>
</feature>
<dbReference type="InterPro" id="IPR036400">
    <property type="entry name" value="Cyt_B5-like_heme/steroid_sf"/>
</dbReference>
<feature type="transmembrane region" description="Helical" evidence="9">
    <location>
        <begin position="272"/>
        <end position="291"/>
    </location>
</feature>
<feature type="compositionally biased region" description="Basic and acidic residues" evidence="8">
    <location>
        <begin position="16"/>
        <end position="25"/>
    </location>
</feature>
<evidence type="ECO:0000313" key="11">
    <source>
        <dbReference type="EMBL" id="CAE0132998.1"/>
    </source>
</evidence>
<evidence type="ECO:0000256" key="8">
    <source>
        <dbReference type="SAM" id="MobiDB-lite"/>
    </source>
</evidence>
<comment type="subcellular location">
    <subcellularLocation>
        <location evidence="1">Membrane</location>
        <topology evidence="1">Multi-pass membrane protein</topology>
    </subcellularLocation>
</comment>
<feature type="region of interest" description="Disordered" evidence="8">
    <location>
        <begin position="1"/>
        <end position="25"/>
    </location>
</feature>
<proteinExistence type="inferred from homology"/>
<feature type="transmembrane region" description="Helical" evidence="9">
    <location>
        <begin position="332"/>
        <end position="354"/>
    </location>
</feature>
<dbReference type="InterPro" id="IPR001199">
    <property type="entry name" value="Cyt_B5-like_heme/steroid-bd"/>
</dbReference>
<evidence type="ECO:0000256" key="3">
    <source>
        <dbReference type="ARBA" id="ARBA00022692"/>
    </source>
</evidence>
<dbReference type="Gene3D" id="3.10.120.10">
    <property type="entry name" value="Cytochrome b5-like heme/steroid binding domain"/>
    <property type="match status" value="1"/>
</dbReference>
<dbReference type="PROSITE" id="PS50255">
    <property type="entry name" value="CYTOCHROME_B5_2"/>
    <property type="match status" value="1"/>
</dbReference>
<dbReference type="AlphaFoldDB" id="A0A7S3BED3"/>
<sequence length="455" mass="50042">MGKGGDLARGPVMARKGKDIAAPARREGGVTLREVKQHDSADDCWLVIKGSVYDVTGWKHPGGKVIHSHAGRDATDAFAAWHNADAWAMLERFKVGPLAQEAQDDADTPLLRDFRALRVQARRQGLFKSNKLFYAWKVASTLALCVGAAAVALQGGRALSWAAYLASAALMGLFFQQSGWLAHDFLHNQVFDSSLLNECVGYMVGNVWQGFSVAWWKNKHNYHHAACNEIGDDGDAVDPDIDTIPLLAWDERMLGQLDPASSLQRFIIRNQAALFFPLLSFAKFTWNYSSMMDVHLAGSTRSAAALAVEVAGLTAHYVWTAALAIKAFGPTMAALGYFALSNIAGGLLVAFVFVQSHNGKEVHAFAEKGKDWLRMQVETTRNQPGSLLNNWFSGGLNMQIEHHLFPTMPRHSLPKMVAMVKQLCAKHGIVYEECGWIESTRRVLAHLSAISLKLE</sequence>
<evidence type="ECO:0000256" key="7">
    <source>
        <dbReference type="ARBA" id="ARBA00023136"/>
    </source>
</evidence>
<keyword evidence="6" id="KW-0443">Lipid metabolism</keyword>
<dbReference type="Pfam" id="PF00173">
    <property type="entry name" value="Cyt-b5"/>
    <property type="match status" value="1"/>
</dbReference>
<feature type="domain" description="Cytochrome b5 heme-binding" evidence="10">
    <location>
        <begin position="27"/>
        <end position="99"/>
    </location>
</feature>
<evidence type="ECO:0000256" key="1">
    <source>
        <dbReference type="ARBA" id="ARBA00004141"/>
    </source>
</evidence>
<evidence type="ECO:0000256" key="5">
    <source>
        <dbReference type="ARBA" id="ARBA00023002"/>
    </source>
</evidence>
<dbReference type="PANTHER" id="PTHR19353">
    <property type="entry name" value="FATTY ACID DESATURASE 2"/>
    <property type="match status" value="1"/>
</dbReference>
<keyword evidence="3 9" id="KW-0812">Transmembrane</keyword>
<keyword evidence="7 9" id="KW-0472">Membrane</keyword>
<evidence type="ECO:0000256" key="6">
    <source>
        <dbReference type="ARBA" id="ARBA00023098"/>
    </source>
</evidence>
<feature type="transmembrane region" description="Helical" evidence="9">
    <location>
        <begin position="303"/>
        <end position="325"/>
    </location>
</feature>
<name>A0A7S3BED3_9VIRI</name>
<keyword evidence="4 9" id="KW-1133">Transmembrane helix</keyword>
<dbReference type="PANTHER" id="PTHR19353:SF88">
    <property type="entry name" value="DELTA(5) FATTY ACID DESATURASE FAT-4"/>
    <property type="match status" value="1"/>
</dbReference>
<dbReference type="GO" id="GO:0016020">
    <property type="term" value="C:membrane"/>
    <property type="evidence" value="ECO:0007669"/>
    <property type="project" value="UniProtKB-SubCell"/>
</dbReference>
<dbReference type="CDD" id="cd03506">
    <property type="entry name" value="Delta6-FADS-like"/>
    <property type="match status" value="1"/>
</dbReference>
<dbReference type="EMBL" id="HBHY01006574">
    <property type="protein sequence ID" value="CAE0132998.1"/>
    <property type="molecule type" value="Transcribed_RNA"/>
</dbReference>
<dbReference type="PIRSF" id="PIRSF015921">
    <property type="entry name" value="FA_sphinglp_des"/>
    <property type="match status" value="1"/>
</dbReference>
<dbReference type="SMART" id="SM01117">
    <property type="entry name" value="Cyt-b5"/>
    <property type="match status" value="1"/>
</dbReference>
<reference evidence="11" key="1">
    <citation type="submission" date="2021-01" db="EMBL/GenBank/DDBJ databases">
        <authorList>
            <person name="Corre E."/>
            <person name="Pelletier E."/>
            <person name="Niang G."/>
            <person name="Scheremetjew M."/>
            <person name="Finn R."/>
            <person name="Kale V."/>
            <person name="Holt S."/>
            <person name="Cochrane G."/>
            <person name="Meng A."/>
            <person name="Brown T."/>
            <person name="Cohen L."/>
        </authorList>
    </citation>
    <scope>NUCLEOTIDE SEQUENCE</scope>
    <source>
        <strain evidence="11">RCC927</strain>
    </source>
</reference>
<dbReference type="InterPro" id="IPR012171">
    <property type="entry name" value="Fatty_acid_desaturase"/>
</dbReference>
<organism evidence="11">
    <name type="scientific">Prasinoderma singulare</name>
    <dbReference type="NCBI Taxonomy" id="676789"/>
    <lineage>
        <taxon>Eukaryota</taxon>
        <taxon>Viridiplantae</taxon>
        <taxon>Prasinodermophyta</taxon>
        <taxon>Prasinodermophyceae</taxon>
        <taxon>Prasinodermales</taxon>
        <taxon>Prasinodermaceae</taxon>
        <taxon>Prasinoderma</taxon>
    </lineage>
</organism>
<dbReference type="Pfam" id="PF00487">
    <property type="entry name" value="FA_desaturase"/>
    <property type="match status" value="1"/>
</dbReference>
<evidence type="ECO:0000256" key="2">
    <source>
        <dbReference type="ARBA" id="ARBA00009295"/>
    </source>
</evidence>
<protein>
    <recommendedName>
        <fullName evidence="10">Cytochrome b5 heme-binding domain-containing protein</fullName>
    </recommendedName>
</protein>
<comment type="similarity">
    <text evidence="2">Belongs to the fatty acid desaturase type 1 family.</text>
</comment>
<evidence type="ECO:0000256" key="4">
    <source>
        <dbReference type="ARBA" id="ARBA00022989"/>
    </source>
</evidence>